<dbReference type="EMBL" id="VKAC01000007">
    <property type="protein sequence ID" value="TXR55887.1"/>
    <property type="molecule type" value="Genomic_DNA"/>
</dbReference>
<gene>
    <name evidence="2" type="ORF">FMM08_12575</name>
</gene>
<keyword evidence="3" id="KW-1185">Reference proteome</keyword>
<dbReference type="Proteomes" id="UP000321234">
    <property type="component" value="Unassembled WGS sequence"/>
</dbReference>
<evidence type="ECO:0000313" key="2">
    <source>
        <dbReference type="EMBL" id="TXR55887.1"/>
    </source>
</evidence>
<sequence>MLQWRLTAALGRGTTSCACTPPRRACRPCAPPGCTSASGSCASGRSSSPGTGPSRWPTSAWGPSAP</sequence>
<protein>
    <submittedName>
        <fullName evidence="2">Uncharacterized protein</fullName>
    </submittedName>
</protein>
<evidence type="ECO:0000313" key="3">
    <source>
        <dbReference type="Proteomes" id="UP000321234"/>
    </source>
</evidence>
<dbReference type="AlphaFoldDB" id="A0A5C8ZDJ7"/>
<organism evidence="2 3">
    <name type="scientific">Quadrisphaera setariae</name>
    <dbReference type="NCBI Taxonomy" id="2593304"/>
    <lineage>
        <taxon>Bacteria</taxon>
        <taxon>Bacillati</taxon>
        <taxon>Actinomycetota</taxon>
        <taxon>Actinomycetes</taxon>
        <taxon>Kineosporiales</taxon>
        <taxon>Kineosporiaceae</taxon>
        <taxon>Quadrisphaera</taxon>
    </lineage>
</organism>
<evidence type="ECO:0000256" key="1">
    <source>
        <dbReference type="SAM" id="MobiDB-lite"/>
    </source>
</evidence>
<feature type="compositionally biased region" description="Low complexity" evidence="1">
    <location>
        <begin position="33"/>
        <end position="59"/>
    </location>
</feature>
<accession>A0A5C8ZDJ7</accession>
<feature type="region of interest" description="Disordered" evidence="1">
    <location>
        <begin position="33"/>
        <end position="66"/>
    </location>
</feature>
<proteinExistence type="predicted"/>
<reference evidence="2 3" key="1">
    <citation type="submission" date="2019-07" db="EMBL/GenBank/DDBJ databases">
        <title>Quadrisphaera sp. strain DD2A genome sequencing and assembly.</title>
        <authorList>
            <person name="Kim I."/>
        </authorList>
    </citation>
    <scope>NUCLEOTIDE SEQUENCE [LARGE SCALE GENOMIC DNA]</scope>
    <source>
        <strain evidence="2 3">DD2A</strain>
    </source>
</reference>
<comment type="caution">
    <text evidence="2">The sequence shown here is derived from an EMBL/GenBank/DDBJ whole genome shotgun (WGS) entry which is preliminary data.</text>
</comment>
<name>A0A5C8ZDJ7_9ACTN</name>